<dbReference type="AlphaFoldDB" id="A0A4Y2K2Z2"/>
<reference evidence="2 3" key="1">
    <citation type="journal article" date="2019" name="Sci. Rep.">
        <title>Orb-weaving spider Araneus ventricosus genome elucidates the spidroin gene catalogue.</title>
        <authorList>
            <person name="Kono N."/>
            <person name="Nakamura H."/>
            <person name="Ohtoshi R."/>
            <person name="Moran D.A.P."/>
            <person name="Shinohara A."/>
            <person name="Yoshida Y."/>
            <person name="Fujiwara M."/>
            <person name="Mori M."/>
            <person name="Tomita M."/>
            <person name="Arakawa K."/>
        </authorList>
    </citation>
    <scope>NUCLEOTIDE SEQUENCE [LARGE SCALE GENOMIC DNA]</scope>
</reference>
<name>A0A4Y2K2Z2_ARAVE</name>
<evidence type="ECO:0000313" key="3">
    <source>
        <dbReference type="Proteomes" id="UP000499080"/>
    </source>
</evidence>
<accession>A0A4Y2K2Z2</accession>
<dbReference type="EMBL" id="BGPR01004173">
    <property type="protein sequence ID" value="GBM96750.1"/>
    <property type="molecule type" value="Genomic_DNA"/>
</dbReference>
<feature type="compositionally biased region" description="Basic and acidic residues" evidence="1">
    <location>
        <begin position="1"/>
        <end position="21"/>
    </location>
</feature>
<evidence type="ECO:0000313" key="2">
    <source>
        <dbReference type="EMBL" id="GBM96750.1"/>
    </source>
</evidence>
<organism evidence="2 3">
    <name type="scientific">Araneus ventricosus</name>
    <name type="common">Orbweaver spider</name>
    <name type="synonym">Epeira ventricosa</name>
    <dbReference type="NCBI Taxonomy" id="182803"/>
    <lineage>
        <taxon>Eukaryota</taxon>
        <taxon>Metazoa</taxon>
        <taxon>Ecdysozoa</taxon>
        <taxon>Arthropoda</taxon>
        <taxon>Chelicerata</taxon>
        <taxon>Arachnida</taxon>
        <taxon>Araneae</taxon>
        <taxon>Araneomorphae</taxon>
        <taxon>Entelegynae</taxon>
        <taxon>Araneoidea</taxon>
        <taxon>Araneidae</taxon>
        <taxon>Araneus</taxon>
    </lineage>
</organism>
<sequence>MHRKGFEQFRGTRGDPHREIRSFVAPTNGGPIASDPFRDTLFTETIKPKTITAFKSNRPFCKTRADDGLFPSGGPRAFLNTINGRAFIHAGGARSAGSDKQLTFGRNEGDSLPFGQVCCHLSQRLARKQVLASFARARKQSLPSSVCSSSRQIRLFKSGRCALIERLRSADGYDKETIVNNTLRYSARLRK</sequence>
<evidence type="ECO:0000256" key="1">
    <source>
        <dbReference type="SAM" id="MobiDB-lite"/>
    </source>
</evidence>
<protein>
    <submittedName>
        <fullName evidence="2">Uncharacterized protein</fullName>
    </submittedName>
</protein>
<comment type="caution">
    <text evidence="2">The sequence shown here is derived from an EMBL/GenBank/DDBJ whole genome shotgun (WGS) entry which is preliminary data.</text>
</comment>
<gene>
    <name evidence="2" type="ORF">AVEN_134028_1</name>
</gene>
<dbReference type="Proteomes" id="UP000499080">
    <property type="component" value="Unassembled WGS sequence"/>
</dbReference>
<proteinExistence type="predicted"/>
<keyword evidence="3" id="KW-1185">Reference proteome</keyword>
<feature type="region of interest" description="Disordered" evidence="1">
    <location>
        <begin position="1"/>
        <end position="36"/>
    </location>
</feature>